<feature type="domain" description="DDE Tnp4" evidence="4">
    <location>
        <begin position="646"/>
        <end position="797"/>
    </location>
</feature>
<evidence type="ECO:0000313" key="6">
    <source>
        <dbReference type="WBParaSite" id="jg5810.2"/>
    </source>
</evidence>
<reference evidence="6" key="1">
    <citation type="submission" date="2022-11" db="UniProtKB">
        <authorList>
            <consortium name="WormBaseParasite"/>
        </authorList>
    </citation>
    <scope>IDENTIFICATION</scope>
</reference>
<feature type="compositionally biased region" description="Low complexity" evidence="3">
    <location>
        <begin position="31"/>
        <end position="46"/>
    </location>
</feature>
<name>A0A915EFJ5_9BILA</name>
<feature type="region of interest" description="Disordered" evidence="3">
    <location>
        <begin position="1"/>
        <end position="349"/>
    </location>
</feature>
<keyword evidence="5" id="KW-1185">Reference proteome</keyword>
<organism evidence="5 6">
    <name type="scientific">Ditylenchus dipsaci</name>
    <dbReference type="NCBI Taxonomy" id="166011"/>
    <lineage>
        <taxon>Eukaryota</taxon>
        <taxon>Metazoa</taxon>
        <taxon>Ecdysozoa</taxon>
        <taxon>Nematoda</taxon>
        <taxon>Chromadorea</taxon>
        <taxon>Rhabditida</taxon>
        <taxon>Tylenchina</taxon>
        <taxon>Tylenchomorpha</taxon>
        <taxon>Sphaerularioidea</taxon>
        <taxon>Anguinidae</taxon>
        <taxon>Anguininae</taxon>
        <taxon>Ditylenchus</taxon>
    </lineage>
</organism>
<evidence type="ECO:0000259" key="4">
    <source>
        <dbReference type="Pfam" id="PF13359"/>
    </source>
</evidence>
<proteinExistence type="predicted"/>
<accession>A0A915EFJ5</accession>
<feature type="compositionally biased region" description="Basic and acidic residues" evidence="3">
    <location>
        <begin position="443"/>
        <end position="453"/>
    </location>
</feature>
<evidence type="ECO:0000313" key="5">
    <source>
        <dbReference type="Proteomes" id="UP000887574"/>
    </source>
</evidence>
<evidence type="ECO:0000256" key="3">
    <source>
        <dbReference type="SAM" id="MobiDB-lite"/>
    </source>
</evidence>
<dbReference type="InterPro" id="IPR027806">
    <property type="entry name" value="HARBI1_dom"/>
</dbReference>
<feature type="compositionally biased region" description="Low complexity" evidence="3">
    <location>
        <begin position="1"/>
        <end position="11"/>
    </location>
</feature>
<dbReference type="AlphaFoldDB" id="A0A915EFJ5"/>
<dbReference type="Proteomes" id="UP000887574">
    <property type="component" value="Unplaced"/>
</dbReference>
<evidence type="ECO:0000256" key="1">
    <source>
        <dbReference type="ARBA" id="ARBA00001968"/>
    </source>
</evidence>
<dbReference type="Pfam" id="PF13359">
    <property type="entry name" value="DDE_Tnp_4"/>
    <property type="match status" value="1"/>
</dbReference>
<feature type="compositionally biased region" description="Basic and acidic residues" evidence="3">
    <location>
        <begin position="182"/>
        <end position="196"/>
    </location>
</feature>
<feature type="compositionally biased region" description="Polar residues" evidence="3">
    <location>
        <begin position="142"/>
        <end position="162"/>
    </location>
</feature>
<keyword evidence="2" id="KW-0479">Metal-binding</keyword>
<feature type="compositionally biased region" description="Basic and acidic residues" evidence="3">
    <location>
        <begin position="131"/>
        <end position="141"/>
    </location>
</feature>
<feature type="compositionally biased region" description="Low complexity" evidence="3">
    <location>
        <begin position="294"/>
        <end position="322"/>
    </location>
</feature>
<comment type="cofactor">
    <cofactor evidence="1">
        <name>a divalent metal cation</name>
        <dbReference type="ChEBI" id="CHEBI:60240"/>
    </cofactor>
</comment>
<dbReference type="GO" id="GO:0046872">
    <property type="term" value="F:metal ion binding"/>
    <property type="evidence" value="ECO:0007669"/>
    <property type="project" value="UniProtKB-KW"/>
</dbReference>
<sequence length="858" mass="95525">MASANDSSSSGDDNDPKKVAVRQTSQKMETGVYAGSGSGSSVEAAAPEISSDTSSGQKEESGGGAAQQGPQTGVSAYSSGGSVSGGAGKSSYRLKDEPIVGTEEKTTGITVSPEEDKSKMMLDQPSVVKSLDMRMKDEPEQQQRPMDNSSLSSMENTGNKNENVWIADECVDECLSEGGTQAEHESHPEEERDTSKEPSSQPSTSNSSSPTTPSHNSDRSDYNEYMSPTPSPPAVASTSKQVEPPVIAQSPRQQMDESDSLLSFTRSLDKHQTWKRSARKDPAEETSAPAIRQSPSSSKLLSSASSKDTYSPSSSSSSGTSSHARRKSRATITYHVKRKDDHRNGNQRKIMPKSFTWSWNYFTKRDETIDGKKKIVGHCQFCNPNCAVSQAGRYVDNAGRQEKHLQSCKKDSGSYKNRSGRTSGRKSFDGKSRRSKSPYSPKYDSKRSRDSQPRHLYTRRHSMTKTSGPSRHQPIRYRRSLSPEQKEKEKTTSHLLVSPKMSAVLLQVGLEQKNVLEQSLLSNTNLYDAQFKERFRFTKSEVEKLLQLVGPLIVTQREGLHIIPPWNRLLVALRFYASNSLLNILGDAEGPDKASICRIIKHVTCMLNKVLNDQIGWPSTEAGCRRIARDFFGKCAKGMPNICGAIDGTLVKVVAPKKFEHVYVDRHHNHSLNATAVVDCSKRFLYFTCSWPGSVHDARVLRNSSLKERFDSGYRPFKDAVILGDSAYPTNDWLLAMKAACAPEDSNFYDSFAKTRVAVEQHFGVWKNRFRCLQETLRVKDPVYAAMIVKCCAYLQNFLVNTRKPEDNDDDLFEGDDECMVLDRERPQVGAEDVPTVQQGKHRLQHQKQIFKSINRLR</sequence>
<protein>
    <submittedName>
        <fullName evidence="6">DDE Tnp4 domain-containing protein</fullName>
    </submittedName>
</protein>
<feature type="compositionally biased region" description="Low complexity" evidence="3">
    <location>
        <begin position="67"/>
        <end position="81"/>
    </location>
</feature>
<dbReference type="WBParaSite" id="jg5810.2">
    <property type="protein sequence ID" value="jg5810.2"/>
    <property type="gene ID" value="jg5810"/>
</dbReference>
<feature type="compositionally biased region" description="Basic and acidic residues" evidence="3">
    <location>
        <begin position="93"/>
        <end position="106"/>
    </location>
</feature>
<feature type="compositionally biased region" description="Low complexity" evidence="3">
    <location>
        <begin position="197"/>
        <end position="215"/>
    </location>
</feature>
<evidence type="ECO:0000256" key="2">
    <source>
        <dbReference type="ARBA" id="ARBA00022723"/>
    </source>
</evidence>
<feature type="region of interest" description="Disordered" evidence="3">
    <location>
        <begin position="405"/>
        <end position="493"/>
    </location>
</feature>